<gene>
    <name evidence="1" type="ORF">ElP_52340</name>
</gene>
<dbReference type="KEGG" id="tpla:ElP_52340"/>
<name>A0A518H8Y4_9BACT</name>
<reference evidence="1 2" key="1">
    <citation type="submission" date="2019-02" db="EMBL/GenBank/DDBJ databases">
        <title>Deep-cultivation of Planctomycetes and their phenomic and genomic characterization uncovers novel biology.</title>
        <authorList>
            <person name="Wiegand S."/>
            <person name="Jogler M."/>
            <person name="Boedeker C."/>
            <person name="Pinto D."/>
            <person name="Vollmers J."/>
            <person name="Rivas-Marin E."/>
            <person name="Kohn T."/>
            <person name="Peeters S.H."/>
            <person name="Heuer A."/>
            <person name="Rast P."/>
            <person name="Oberbeckmann S."/>
            <person name="Bunk B."/>
            <person name="Jeske O."/>
            <person name="Meyerdierks A."/>
            <person name="Storesund J.E."/>
            <person name="Kallscheuer N."/>
            <person name="Luecker S."/>
            <person name="Lage O.M."/>
            <person name="Pohl T."/>
            <person name="Merkel B.J."/>
            <person name="Hornburger P."/>
            <person name="Mueller R.-W."/>
            <person name="Bruemmer F."/>
            <person name="Labrenz M."/>
            <person name="Spormann A.M."/>
            <person name="Op den Camp H."/>
            <person name="Overmann J."/>
            <person name="Amann R."/>
            <person name="Jetten M.S.M."/>
            <person name="Mascher T."/>
            <person name="Medema M.H."/>
            <person name="Devos D.P."/>
            <person name="Kaster A.-K."/>
            <person name="Ovreas L."/>
            <person name="Rohde M."/>
            <person name="Galperin M.Y."/>
            <person name="Jogler C."/>
        </authorList>
    </citation>
    <scope>NUCLEOTIDE SEQUENCE [LARGE SCALE GENOMIC DNA]</scope>
    <source>
        <strain evidence="1 2">ElP</strain>
    </source>
</reference>
<dbReference type="RefSeq" id="WP_145274912.1">
    <property type="nucleotide sequence ID" value="NZ_CP036426.1"/>
</dbReference>
<evidence type="ECO:0000313" key="2">
    <source>
        <dbReference type="Proteomes" id="UP000317835"/>
    </source>
</evidence>
<dbReference type="EMBL" id="CP036426">
    <property type="protein sequence ID" value="QDV37299.1"/>
    <property type="molecule type" value="Genomic_DNA"/>
</dbReference>
<evidence type="ECO:0000313" key="1">
    <source>
        <dbReference type="EMBL" id="QDV37299.1"/>
    </source>
</evidence>
<evidence type="ECO:0008006" key="3">
    <source>
        <dbReference type="Google" id="ProtNLM"/>
    </source>
</evidence>
<keyword evidence="2" id="KW-1185">Reference proteome</keyword>
<organism evidence="1 2">
    <name type="scientific">Tautonia plasticadhaerens</name>
    <dbReference type="NCBI Taxonomy" id="2527974"/>
    <lineage>
        <taxon>Bacteria</taxon>
        <taxon>Pseudomonadati</taxon>
        <taxon>Planctomycetota</taxon>
        <taxon>Planctomycetia</taxon>
        <taxon>Isosphaerales</taxon>
        <taxon>Isosphaeraceae</taxon>
        <taxon>Tautonia</taxon>
    </lineage>
</organism>
<accession>A0A518H8Y4</accession>
<dbReference type="AlphaFoldDB" id="A0A518H8Y4"/>
<proteinExistence type="predicted"/>
<sequence length="734" mass="82373">MPFQVFRRHQRKLLAMLAIMAMFAFVVADSLPRLFNNYATPAGVDRVVVELDGEDVHQGDLEGLRLQRGRSNYVLSQLFLRIGRQPLAPYFDQQTFGPTDEAAMVDALILERKADELGLPRSAELARAWIFEQARMRHELFRNLQPTLPAFEPVDLAEQLQVVFNQAFGRELTEAAFLADVAGQVRILQALELLSQPTVTPLDTFQIYSDRQVEVEGRYVAFPVSNYLDDVPEPEEADLRAFFEEHSDRVPDPSTGTIGFRAPRRAKVEYLALGLNAIDRIRELVRSETDSSEITGIAGFGDVVREAYAEELLRREGATVAEAIPVNPFTDPEGEEGIELSYPADFERRYVQQQLDELVQERTRQRIEDLFDPVRQAMNDFSYSIEDLDEVQTGLEAEVVREELPDLDAEFGSGEAGRRLIEVLGGLESARRDEGISFVRIGLTPTLAEPGTFEELVGPEGMPPVWRDYLAIARLDWADAPYALLRSIERITGAIEGVERPDPINPTDNETFADVLFDEDAPLFEPREFTDPEGRRYLAWKTIDLPERTRSFGDTPEEVIASTWRRDRARELAREAAESLAGKVRETINTEVSPSTALDEIAVQEGLTARSTGPRRRSELPSSFAPIDAGADLQDSFFQLSDRGEDAAVVAPDQGKQAYYVFTQARRSTGLQGTALDYANDESIGRFFSDALTSLQFFRTDADEEATIDRAGAVMAYLRREAGMEPDWTPPVPE</sequence>
<dbReference type="OrthoDB" id="225509at2"/>
<dbReference type="Proteomes" id="UP000317835">
    <property type="component" value="Chromosome"/>
</dbReference>
<protein>
    <recommendedName>
        <fullName evidence="3">Periplasmic folding chaperone</fullName>
    </recommendedName>
</protein>